<evidence type="ECO:0000313" key="1">
    <source>
        <dbReference type="EnsemblMetazoa" id="Aqu2.1.22980_001"/>
    </source>
</evidence>
<dbReference type="AlphaFoldDB" id="A0A1X7U5F1"/>
<sequence>METAKTPSTDTVPAVTNEIRRMKLKWTRNYKKGEASSIAGMTEGVDFFIDVKVSEINSAKCDASIHCRCGKSYLVLVGHRGERIINSWVKLVKTCLREKPNISQDIVTFFTQSQGKMSNTRTNQSLTTNVQSVPPAITTAANAADTPIDVHLDLPYHGSVDTNLQDDLSSLSQLPAECHSRTELTQPSSLPTTSLPVPVVSLFSPATSSSRVASPLPPTIEEINPADSITSLSTQVFQ</sequence>
<accession>A0A1X7U5F1</accession>
<organism evidence="1">
    <name type="scientific">Amphimedon queenslandica</name>
    <name type="common">Sponge</name>
    <dbReference type="NCBI Taxonomy" id="400682"/>
    <lineage>
        <taxon>Eukaryota</taxon>
        <taxon>Metazoa</taxon>
        <taxon>Porifera</taxon>
        <taxon>Demospongiae</taxon>
        <taxon>Heteroscleromorpha</taxon>
        <taxon>Haplosclerida</taxon>
        <taxon>Niphatidae</taxon>
        <taxon>Amphimedon</taxon>
    </lineage>
</organism>
<dbReference type="EnsemblMetazoa" id="Aqu2.1.22980_001">
    <property type="protein sequence ID" value="Aqu2.1.22980_001"/>
    <property type="gene ID" value="Aqu2.1.22980"/>
</dbReference>
<proteinExistence type="predicted"/>
<protein>
    <submittedName>
        <fullName evidence="1">Uncharacterized protein</fullName>
    </submittedName>
</protein>
<reference evidence="1" key="1">
    <citation type="submission" date="2017-05" db="UniProtKB">
        <authorList>
            <consortium name="EnsemblMetazoa"/>
        </authorList>
    </citation>
    <scope>IDENTIFICATION</scope>
</reference>
<dbReference type="InParanoid" id="A0A1X7U5F1"/>
<name>A0A1X7U5F1_AMPQE</name>